<dbReference type="AlphaFoldDB" id="A0A619AKU7"/>
<accession>A0A619AKU7</accession>
<protein>
    <submittedName>
        <fullName evidence="2">Uncharacterized protein</fullName>
    </submittedName>
</protein>
<reference evidence="2" key="1">
    <citation type="submission" date="2018-07" db="EMBL/GenBank/DDBJ databases">
        <authorList>
            <consortium name="PulseNet: The National Subtyping Network for Foodborne Disease Surveillance"/>
            <person name="Tarr C.L."/>
            <person name="Trees E."/>
            <person name="Katz L.S."/>
            <person name="Carleton-Romer H.A."/>
            <person name="Stroika S."/>
            <person name="Kucerova Z."/>
            <person name="Roache K.F."/>
            <person name="Sabol A.L."/>
            <person name="Besser J."/>
            <person name="Gerner-Smidt P."/>
        </authorList>
    </citation>
    <scope>NUCLEOTIDE SEQUENCE</scope>
    <source>
        <strain evidence="2">PNUSAS001246</strain>
    </source>
</reference>
<keyword evidence="1" id="KW-0732">Signal</keyword>
<evidence type="ECO:0000256" key="1">
    <source>
        <dbReference type="SAM" id="SignalP"/>
    </source>
</evidence>
<gene>
    <name evidence="2" type="ORF">ATT75_22700</name>
</gene>
<evidence type="ECO:0000313" key="2">
    <source>
        <dbReference type="EMBL" id="ECX6035516.1"/>
    </source>
</evidence>
<dbReference type="EMBL" id="AAKZQX010000055">
    <property type="protein sequence ID" value="ECX6035516.1"/>
    <property type="molecule type" value="Genomic_DNA"/>
</dbReference>
<feature type="chain" id="PRO_5026216976" evidence="1">
    <location>
        <begin position="22"/>
        <end position="184"/>
    </location>
</feature>
<name>A0A619AKU7_SALET</name>
<sequence length="184" mass="20834">MKKIHFSLLIMTLVFCNYPYANDLSSLAIKKFSPDIWDVITFTRPGALSYRAGINAKQVSQKSSLFLDFSPLYNCSPDTIIVKRYIGNGEASDIPFLRVYYRINKEKVSSTLSQPKIDHGFLFLSLNTLTIKDLLDAGDNGSISVWIDPKSISSTNNNNRMFFSLNGFPEAYNRAIQTCKDHQQ</sequence>
<comment type="caution">
    <text evidence="2">The sequence shown here is derived from an EMBL/GenBank/DDBJ whole genome shotgun (WGS) entry which is preliminary data.</text>
</comment>
<organism evidence="2">
    <name type="scientific">Salmonella enterica subsp. enterica serovar Panama</name>
    <dbReference type="NCBI Taxonomy" id="29472"/>
    <lineage>
        <taxon>Bacteria</taxon>
        <taxon>Pseudomonadati</taxon>
        <taxon>Pseudomonadota</taxon>
        <taxon>Gammaproteobacteria</taxon>
        <taxon>Enterobacterales</taxon>
        <taxon>Enterobacteriaceae</taxon>
        <taxon>Salmonella</taxon>
    </lineage>
</organism>
<feature type="signal peptide" evidence="1">
    <location>
        <begin position="1"/>
        <end position="21"/>
    </location>
</feature>
<proteinExistence type="predicted"/>